<accession>A0A7W9C7P8</accession>
<comment type="caution">
    <text evidence="2">The sequence shown here is derived from an EMBL/GenBank/DDBJ whole genome shotgun (WGS) entry which is preliminary data.</text>
</comment>
<keyword evidence="3" id="KW-1185">Reference proteome</keyword>
<keyword evidence="1" id="KW-0732">Signal</keyword>
<dbReference type="EMBL" id="JACHOQ010000003">
    <property type="protein sequence ID" value="MBB5740283.1"/>
    <property type="molecule type" value="Genomic_DNA"/>
</dbReference>
<organism evidence="2 3">
    <name type="scientific">Brevundimonas aurantiaca</name>
    <dbReference type="NCBI Taxonomy" id="74316"/>
    <lineage>
        <taxon>Bacteria</taxon>
        <taxon>Pseudomonadati</taxon>
        <taxon>Pseudomonadota</taxon>
        <taxon>Alphaproteobacteria</taxon>
        <taxon>Caulobacterales</taxon>
        <taxon>Caulobacteraceae</taxon>
        <taxon>Brevundimonas</taxon>
    </lineage>
</organism>
<name>A0A7W9C7P8_9CAUL</name>
<evidence type="ECO:0000313" key="2">
    <source>
        <dbReference type="EMBL" id="MBB5740283.1"/>
    </source>
</evidence>
<proteinExistence type="predicted"/>
<gene>
    <name evidence="2" type="ORF">GGQ93_001997</name>
</gene>
<reference evidence="2 3" key="1">
    <citation type="submission" date="2020-08" db="EMBL/GenBank/DDBJ databases">
        <title>Genomic Encyclopedia of Type Strains, Phase IV (KMG-IV): sequencing the most valuable type-strain genomes for metagenomic binning, comparative biology and taxonomic classification.</title>
        <authorList>
            <person name="Goeker M."/>
        </authorList>
    </citation>
    <scope>NUCLEOTIDE SEQUENCE [LARGE SCALE GENOMIC DNA]</scope>
    <source>
        <strain evidence="2 3">DSM 4731</strain>
    </source>
</reference>
<feature type="chain" id="PRO_5031037241" evidence="1">
    <location>
        <begin position="41"/>
        <end position="345"/>
    </location>
</feature>
<feature type="signal peptide" evidence="1">
    <location>
        <begin position="1"/>
        <end position="40"/>
    </location>
</feature>
<evidence type="ECO:0000313" key="3">
    <source>
        <dbReference type="Proteomes" id="UP000527324"/>
    </source>
</evidence>
<dbReference type="RefSeq" id="WP_054764192.1">
    <property type="nucleotide sequence ID" value="NZ_CAJFZW010000001.1"/>
</dbReference>
<dbReference type="Proteomes" id="UP000527324">
    <property type="component" value="Unassembled WGS sequence"/>
</dbReference>
<sequence length="345" mass="38499">MAGKVKTKAKPVSRAKTRGVAGRAPLLVLAGLPQASAAAAANTINNDGRTPWRATTVAFPDRDPVYDVAAVEELAAQVLAYARENYQGEENPVNPTRIVLAYVDDEWTQPLWEVFGSAVFPIRMADPGWEWPDGRPWRFDADAVHAAVNRARVTAESEEVNGTRRRLEAHRRDDPLLLPARNFELARNAVFHDRFLALLESGIAPADIAAIDEDVERRKFPFKHLPKFYAKTGGQNKSFAIDRRDLVFAKAHVGQDGGVHDIPADAEEDLTAARLRRELESRFRFGTPLQPPGFQHDVQREFGTPLVRERMFCIDRGPVHVFGDHANVFGSDMITAHRIEDAQNE</sequence>
<evidence type="ECO:0000256" key="1">
    <source>
        <dbReference type="SAM" id="SignalP"/>
    </source>
</evidence>
<protein>
    <submittedName>
        <fullName evidence="2">Uncharacterized protein</fullName>
    </submittedName>
</protein>
<dbReference type="AlphaFoldDB" id="A0A7W9C7P8"/>